<reference evidence="3 4" key="1">
    <citation type="submission" date="2018-10" db="EMBL/GenBank/DDBJ databases">
        <title>Falsibacillus sp. genome draft.</title>
        <authorList>
            <person name="Shi S."/>
        </authorList>
    </citation>
    <scope>NUCLEOTIDE SEQUENCE [LARGE SCALE GENOMIC DNA]</scope>
    <source>
        <strain evidence="3 4">GY 10110</strain>
    </source>
</reference>
<dbReference type="EMBL" id="RCVZ01000003">
    <property type="protein sequence ID" value="RLQ96856.1"/>
    <property type="molecule type" value="Genomic_DNA"/>
</dbReference>
<accession>A0A3L7K1C8</accession>
<feature type="transmembrane region" description="Helical" evidence="1">
    <location>
        <begin position="112"/>
        <end position="130"/>
    </location>
</feature>
<dbReference type="Pfam" id="PF13038">
    <property type="entry name" value="DUF3899"/>
    <property type="match status" value="1"/>
</dbReference>
<evidence type="ECO:0000256" key="1">
    <source>
        <dbReference type="SAM" id="Phobius"/>
    </source>
</evidence>
<sequence>MIKGRGGASMRIYLFTVPSMFVVLFAVKLAAGVDAITMVNQTFLYGLIVLLAGVCIYIYQTGFLALFSEGFRRMQNGIFRKPRAMEQVYERMRKDAALQTWRSKLQTNTKHIAISIGASMTLFSLCLLIIG</sequence>
<keyword evidence="1" id="KW-1133">Transmembrane helix</keyword>
<evidence type="ECO:0000313" key="4">
    <source>
        <dbReference type="Proteomes" id="UP000276770"/>
    </source>
</evidence>
<feature type="transmembrane region" description="Helical" evidence="1">
    <location>
        <begin position="43"/>
        <end position="67"/>
    </location>
</feature>
<keyword evidence="1" id="KW-0472">Membrane</keyword>
<evidence type="ECO:0000259" key="2">
    <source>
        <dbReference type="Pfam" id="PF13038"/>
    </source>
</evidence>
<feature type="domain" description="DUF3899" evidence="2">
    <location>
        <begin position="39"/>
        <end position="130"/>
    </location>
</feature>
<gene>
    <name evidence="3" type="ORF">D9X91_07095</name>
</gene>
<protein>
    <submittedName>
        <fullName evidence="3">DUF3899 domain-containing protein</fullName>
    </submittedName>
</protein>
<dbReference type="InterPro" id="IPR025007">
    <property type="entry name" value="DUF3899"/>
</dbReference>
<dbReference type="AlphaFoldDB" id="A0A3L7K1C8"/>
<evidence type="ECO:0000313" key="3">
    <source>
        <dbReference type="EMBL" id="RLQ96856.1"/>
    </source>
</evidence>
<name>A0A3L7K1C8_9BACI</name>
<keyword evidence="1" id="KW-0812">Transmembrane</keyword>
<organism evidence="3 4">
    <name type="scientific">Falsibacillus albus</name>
    <dbReference type="NCBI Taxonomy" id="2478915"/>
    <lineage>
        <taxon>Bacteria</taxon>
        <taxon>Bacillati</taxon>
        <taxon>Bacillota</taxon>
        <taxon>Bacilli</taxon>
        <taxon>Bacillales</taxon>
        <taxon>Bacillaceae</taxon>
        <taxon>Falsibacillus</taxon>
    </lineage>
</organism>
<keyword evidence="4" id="KW-1185">Reference proteome</keyword>
<feature type="transmembrane region" description="Helical" evidence="1">
    <location>
        <begin position="12"/>
        <end position="31"/>
    </location>
</feature>
<comment type="caution">
    <text evidence="3">The sequence shown here is derived from an EMBL/GenBank/DDBJ whole genome shotgun (WGS) entry which is preliminary data.</text>
</comment>
<proteinExistence type="predicted"/>
<dbReference type="Proteomes" id="UP000276770">
    <property type="component" value="Unassembled WGS sequence"/>
</dbReference>